<evidence type="ECO:0000313" key="1">
    <source>
        <dbReference type="EMBL" id="SFB72499.1"/>
    </source>
</evidence>
<evidence type="ECO:0008006" key="3">
    <source>
        <dbReference type="Google" id="ProtNLM"/>
    </source>
</evidence>
<reference evidence="1 2" key="1">
    <citation type="submission" date="2016-10" db="EMBL/GenBank/DDBJ databases">
        <authorList>
            <person name="de Groot N.N."/>
        </authorList>
    </citation>
    <scope>NUCLEOTIDE SEQUENCE [LARGE SCALE GENOMIC DNA]</scope>
    <source>
        <strain evidence="1 2">DSM 6793</strain>
    </source>
</reference>
<dbReference type="SUPFAM" id="SSF48371">
    <property type="entry name" value="ARM repeat"/>
    <property type="match status" value="1"/>
</dbReference>
<protein>
    <recommendedName>
        <fullName evidence="3">HEAT repeat-containing protein</fullName>
    </recommendedName>
</protein>
<gene>
    <name evidence="1" type="ORF">SAMN05421780_101116</name>
</gene>
<proteinExistence type="predicted"/>
<name>A0A1I1DBU4_9BACT</name>
<dbReference type="AlphaFoldDB" id="A0A1I1DBU4"/>
<dbReference type="Proteomes" id="UP000199514">
    <property type="component" value="Unassembled WGS sequence"/>
</dbReference>
<dbReference type="EMBL" id="FOLE01000001">
    <property type="protein sequence ID" value="SFB72499.1"/>
    <property type="molecule type" value="Genomic_DNA"/>
</dbReference>
<dbReference type="RefSeq" id="WP_091505714.1">
    <property type="nucleotide sequence ID" value="NZ_FOLE01000001.1"/>
</dbReference>
<keyword evidence="2" id="KW-1185">Reference proteome</keyword>
<sequence length="190" mass="21930">MEKQQYLVISEETSLADIANKFYFYKWDWMDEVDEQESSPYTRWYLDKQTNTSIYYREEQKDVFSSRYFYVKGTDIDNTILQLRDAATILSQEDLVKNFNQETDSLKRGSAIYQLGIILTLEAFTPSILAVFAAGLQDSIPGVRIASLWGMAWPHWAEFKPLVEQALQDEDTGVQKTAKALLNALEKANK</sequence>
<dbReference type="InterPro" id="IPR016024">
    <property type="entry name" value="ARM-type_fold"/>
</dbReference>
<dbReference type="STRING" id="927664.SAMN05421780_101116"/>
<evidence type="ECO:0000313" key="2">
    <source>
        <dbReference type="Proteomes" id="UP000199514"/>
    </source>
</evidence>
<organism evidence="1 2">
    <name type="scientific">Flexibacter flexilis DSM 6793</name>
    <dbReference type="NCBI Taxonomy" id="927664"/>
    <lineage>
        <taxon>Bacteria</taxon>
        <taxon>Pseudomonadati</taxon>
        <taxon>Bacteroidota</taxon>
        <taxon>Cytophagia</taxon>
        <taxon>Cytophagales</taxon>
        <taxon>Flexibacteraceae</taxon>
        <taxon>Flexibacter</taxon>
    </lineage>
</organism>
<dbReference type="InterPro" id="IPR011989">
    <property type="entry name" value="ARM-like"/>
</dbReference>
<accession>A0A1I1DBU4</accession>
<dbReference type="Gene3D" id="1.25.10.10">
    <property type="entry name" value="Leucine-rich Repeat Variant"/>
    <property type="match status" value="1"/>
</dbReference>